<dbReference type="SUPFAM" id="SSF48264">
    <property type="entry name" value="Cytochrome P450"/>
    <property type="match status" value="1"/>
</dbReference>
<dbReference type="GO" id="GO:0020037">
    <property type="term" value="F:heme binding"/>
    <property type="evidence" value="ECO:0007669"/>
    <property type="project" value="InterPro"/>
</dbReference>
<gene>
    <name evidence="4" type="ORF">MKW98_026144</name>
</gene>
<dbReference type="GO" id="GO:0016705">
    <property type="term" value="F:oxidoreductase activity, acting on paired donors, with incorporation or reduction of molecular oxygen"/>
    <property type="evidence" value="ECO:0007669"/>
    <property type="project" value="InterPro"/>
</dbReference>
<evidence type="ECO:0008006" key="6">
    <source>
        <dbReference type="Google" id="ProtNLM"/>
    </source>
</evidence>
<dbReference type="Proteomes" id="UP001202328">
    <property type="component" value="Unassembled WGS sequence"/>
</dbReference>
<dbReference type="Pfam" id="PF00067">
    <property type="entry name" value="p450"/>
    <property type="match status" value="1"/>
</dbReference>
<evidence type="ECO:0000313" key="4">
    <source>
        <dbReference type="EMBL" id="KAI3842354.1"/>
    </source>
</evidence>
<dbReference type="GO" id="GO:0033075">
    <property type="term" value="P:isoquinoline alkaloid biosynthetic process"/>
    <property type="evidence" value="ECO:0007669"/>
    <property type="project" value="UniProtKB-ARBA"/>
</dbReference>
<accession>A0AAD4X4T1</accession>
<keyword evidence="5" id="KW-1185">Reference proteome</keyword>
<organism evidence="4 5">
    <name type="scientific">Papaver atlanticum</name>
    <dbReference type="NCBI Taxonomy" id="357466"/>
    <lineage>
        <taxon>Eukaryota</taxon>
        <taxon>Viridiplantae</taxon>
        <taxon>Streptophyta</taxon>
        <taxon>Embryophyta</taxon>
        <taxon>Tracheophyta</taxon>
        <taxon>Spermatophyta</taxon>
        <taxon>Magnoliopsida</taxon>
        <taxon>Ranunculales</taxon>
        <taxon>Papaveraceae</taxon>
        <taxon>Papaveroideae</taxon>
        <taxon>Papaver</taxon>
    </lineage>
</organism>
<dbReference type="InterPro" id="IPR001128">
    <property type="entry name" value="Cyt_P450"/>
</dbReference>
<evidence type="ECO:0000313" key="5">
    <source>
        <dbReference type="Proteomes" id="UP001202328"/>
    </source>
</evidence>
<dbReference type="EMBL" id="JAJJMB010017069">
    <property type="protein sequence ID" value="KAI3842354.1"/>
    <property type="molecule type" value="Genomic_DNA"/>
</dbReference>
<protein>
    <recommendedName>
        <fullName evidence="6">Cytochrome P450</fullName>
    </recommendedName>
</protein>
<keyword evidence="3" id="KW-0408">Iron</keyword>
<name>A0AAD4X4T1_9MAGN</name>
<dbReference type="Gene3D" id="1.10.630.10">
    <property type="entry name" value="Cytochrome P450"/>
    <property type="match status" value="1"/>
</dbReference>
<dbReference type="GO" id="GO:0004497">
    <property type="term" value="F:monooxygenase activity"/>
    <property type="evidence" value="ECO:0007669"/>
    <property type="project" value="InterPro"/>
</dbReference>
<comment type="caution">
    <text evidence="4">The sequence shown here is derived from an EMBL/GenBank/DDBJ whole genome shotgun (WGS) entry which is preliminary data.</text>
</comment>
<evidence type="ECO:0000256" key="3">
    <source>
        <dbReference type="ARBA" id="ARBA00023004"/>
    </source>
</evidence>
<evidence type="ECO:0000256" key="2">
    <source>
        <dbReference type="ARBA" id="ARBA00022723"/>
    </source>
</evidence>
<sequence length="305" mass="35482">MLFHPIMLLFSTLLFSYVIFCILRKPGSNTKLNLPPSPPKIPIFGNFHQITPLVHQFFHQMSLKYGPIMLFKFGNKPTLVVSSLETVAEILKTHDVIFADRIPVKAFKILFCSGNDIIMSPYNEQWKQLRKFCVLELLSPKRVQSFKYIREEEVDRMIENIAWSSRERGMVNLTETLLTTLNAIIFRCSLGGNFSKEYTDRFLGLLQKANSLIELFSFGDFFPWLKWLDYVNGYDAKLRKTAQELDIFFNQIINDRTNSQVDNSDHHGKDEKRNFIDILLHAGKNNLSFTRECMKGIIMVMLYVS</sequence>
<keyword evidence="2" id="KW-0479">Metal-binding</keyword>
<comment type="similarity">
    <text evidence="1">Belongs to the cytochrome P450 family.</text>
</comment>
<dbReference type="InterPro" id="IPR036396">
    <property type="entry name" value="Cyt_P450_sf"/>
</dbReference>
<dbReference type="GO" id="GO:0005506">
    <property type="term" value="F:iron ion binding"/>
    <property type="evidence" value="ECO:0007669"/>
    <property type="project" value="InterPro"/>
</dbReference>
<dbReference type="PANTHER" id="PTHR47955">
    <property type="entry name" value="CYTOCHROME P450 FAMILY 71 PROTEIN"/>
    <property type="match status" value="1"/>
</dbReference>
<dbReference type="PANTHER" id="PTHR47955:SF18">
    <property type="entry name" value="CYTOCHROME P450 71A1-LIKE"/>
    <property type="match status" value="1"/>
</dbReference>
<dbReference type="AlphaFoldDB" id="A0AAD4X4T1"/>
<evidence type="ECO:0000256" key="1">
    <source>
        <dbReference type="ARBA" id="ARBA00010617"/>
    </source>
</evidence>
<proteinExistence type="inferred from homology"/>
<reference evidence="4" key="1">
    <citation type="submission" date="2022-04" db="EMBL/GenBank/DDBJ databases">
        <title>A functionally conserved STORR gene fusion in Papaver species that diverged 16.8 million years ago.</title>
        <authorList>
            <person name="Catania T."/>
        </authorList>
    </citation>
    <scope>NUCLEOTIDE SEQUENCE</scope>
    <source>
        <strain evidence="4">S-188037</strain>
    </source>
</reference>